<dbReference type="Pfam" id="PF08174">
    <property type="entry name" value="Anillin"/>
    <property type="match status" value="1"/>
</dbReference>
<dbReference type="FunFam" id="2.30.29.30:FF:000111">
    <property type="entry name" value="anillin isoform X1"/>
    <property type="match status" value="1"/>
</dbReference>
<feature type="region of interest" description="Disordered" evidence="2">
    <location>
        <begin position="469"/>
        <end position="596"/>
    </location>
</feature>
<reference evidence="4" key="1">
    <citation type="submission" date="2022-07" db="EMBL/GenBank/DDBJ databases">
        <authorList>
            <person name="Trinca V."/>
            <person name="Uliana J.V.C."/>
            <person name="Torres T.T."/>
            <person name="Ward R.J."/>
            <person name="Monesi N."/>
        </authorList>
    </citation>
    <scope>NUCLEOTIDE SEQUENCE</scope>
    <source>
        <strain evidence="4">HSMRA1968</strain>
        <tissue evidence="4">Whole embryos</tissue>
    </source>
</reference>
<dbReference type="PROSITE" id="PS50003">
    <property type="entry name" value="PH_DOMAIN"/>
    <property type="match status" value="1"/>
</dbReference>
<dbReference type="SUPFAM" id="SSF50729">
    <property type="entry name" value="PH domain-like"/>
    <property type="match status" value="1"/>
</dbReference>
<dbReference type="Pfam" id="PF00169">
    <property type="entry name" value="PH"/>
    <property type="match status" value="1"/>
</dbReference>
<dbReference type="SMART" id="SM00233">
    <property type="entry name" value="PH"/>
    <property type="match status" value="1"/>
</dbReference>
<dbReference type="PANTHER" id="PTHR21538:SF23">
    <property type="entry name" value="ANILLIN"/>
    <property type="match status" value="1"/>
</dbReference>
<dbReference type="GO" id="GO:0000915">
    <property type="term" value="P:actomyosin contractile ring assembly"/>
    <property type="evidence" value="ECO:0007669"/>
    <property type="project" value="TreeGrafter"/>
</dbReference>
<feature type="compositionally biased region" description="Polar residues" evidence="2">
    <location>
        <begin position="473"/>
        <end position="489"/>
    </location>
</feature>
<name>A0A9Q0NFN9_9DIPT</name>
<gene>
    <name evidence="4" type="primary">scra_1</name>
    <name evidence="4" type="ORF">Bhyg_04584</name>
</gene>
<dbReference type="PANTHER" id="PTHR21538">
    <property type="entry name" value="ANILLIN/RHOTEKIN RTKN"/>
    <property type="match status" value="1"/>
</dbReference>
<dbReference type="GO" id="GO:0000281">
    <property type="term" value="P:mitotic cytokinesis"/>
    <property type="evidence" value="ECO:0007669"/>
    <property type="project" value="TreeGrafter"/>
</dbReference>
<accession>A0A9Q0NFN9</accession>
<dbReference type="InterPro" id="IPR011993">
    <property type="entry name" value="PH-like_dom_sf"/>
</dbReference>
<feature type="region of interest" description="Disordered" evidence="2">
    <location>
        <begin position="15"/>
        <end position="77"/>
    </location>
</feature>
<dbReference type="Gene3D" id="2.30.29.30">
    <property type="entry name" value="Pleckstrin-homology domain (PH domain)/Phosphotyrosine-binding domain (PTB)"/>
    <property type="match status" value="1"/>
</dbReference>
<comment type="caution">
    <text evidence="4">The sequence shown here is derived from an EMBL/GenBank/DDBJ whole genome shotgun (WGS) entry which is preliminary data.</text>
</comment>
<dbReference type="Proteomes" id="UP001151699">
    <property type="component" value="Chromosome A"/>
</dbReference>
<feature type="compositionally biased region" description="Polar residues" evidence="2">
    <location>
        <begin position="625"/>
        <end position="649"/>
    </location>
</feature>
<feature type="compositionally biased region" description="Polar residues" evidence="2">
    <location>
        <begin position="572"/>
        <end position="586"/>
    </location>
</feature>
<dbReference type="AlphaFoldDB" id="A0A9Q0NFN9"/>
<feature type="compositionally biased region" description="Basic and acidic residues" evidence="2">
    <location>
        <begin position="615"/>
        <end position="624"/>
    </location>
</feature>
<evidence type="ECO:0000259" key="3">
    <source>
        <dbReference type="PROSITE" id="PS50003"/>
    </source>
</evidence>
<sequence length="1158" mass="130335">MDSFTQRMLELAEQRSKALGMTSTNKFPLAEYNQEESANSSPKKSSSPTKSYTVVHKDSNSMVKCTPQRKSSAESKENVDVALEINITTGPNVQVQVEVEEREIDEHGNICNSTDNASNERTPMIRDSSRNRLQRLGALYSEPENLSSPIHRNEARFDDETQSEGVRGKPSTRIGKLAALASQINDWEDQSSVFDGKHTKQSTPTSPIKNLPTVVATSPRKIVGTGAIPKQTTKSIASLSEETAEKSSSKNLKWDKNVMDHLEQQGFQRRESTTSKLVYDYKEQKPIPDKDKTRTVTETGKKTYISTAHISKISEVKSRLDDNSKVASVKTTPVVAKGLVSDRAARFESSQQIAALKNQKDPAEMSLKERLALFEKNKGTALIPKAALGMSVSAKQIMNEGQSPKPNSPEKPKVTSFNKPIFAESTASGSGIRNTVAALMSNAKTLSQTEISNEVRKQREKEMNVVLGRFNRNIDSPPTSDLGPKTQNIVKPISPPPAPPMPGMLWNKDRTDGKSHIKRKSNEKLPQPSNNRRLSEEDSKRVKVNPTKNARLYPVLSDIESQTTESERDDCTTATVSEGHQHNQSYSEEDSYMDSGEEDDICDMSLGREIMQAVKRNDPLRPETRNTYISSNNYNTRDSSTASEYSGNYQGDDIDDYINEALDEEDDSYQENVTPQRKGSISSNSFSYARSPSKSIRHQTIVEDDSQDGTRQVNFKCPVKSEITVNPSEDNNVVTLTHTVSFYRRQQSQNTPAKKLAYSDDDEESSEASDAPVTDHLFDERLKQLLNEIHKQEQIIKQTSQALNYCAQTFEFSGSAESVESERHLLLATKTRKALLDEMTRLKVDRCIRPPNAVKECGSVTVRDITIPLKEDYITKLDMDVCNGHHLVCLLTYNDQVLATKTVTTRKGLKAVKFQDEFRLNNVYADFTLFLEIYGMTAQREVLPHDIKYHITKTPKGKKRQQQPLPSPGGPFTVRTSALTHYGSVTFSIKEVNRSSWSLNQESFVSPLLGKIFMKVNCELSVVLQHKGFLTMFEDVSGFGAWHRRWCCLQGSILNYWRYPDDEKAKPPMGSIDLQSCISNKIEPVRRDVCARLHTVLIELRRPCHKDDKNSLVLEKHSNYTIVRHLLSADTKEDRDIWCTHFNKSLVLIRSWNATKKD</sequence>
<feature type="compositionally biased region" description="Low complexity" evidence="2">
    <location>
        <begin position="40"/>
        <end position="51"/>
    </location>
</feature>
<protein>
    <submittedName>
        <fullName evidence="4">Anillin</fullName>
    </submittedName>
</protein>
<feature type="compositionally biased region" description="Polar residues" evidence="2">
    <location>
        <begin position="670"/>
        <end position="694"/>
    </location>
</feature>
<dbReference type="InterPro" id="IPR037840">
    <property type="entry name" value="PH_Anillin"/>
</dbReference>
<proteinExistence type="predicted"/>
<feature type="compositionally biased region" description="Basic and acidic residues" evidence="2">
    <location>
        <begin position="507"/>
        <end position="523"/>
    </location>
</feature>
<feature type="region of interest" description="Disordered" evidence="2">
    <location>
        <begin position="666"/>
        <end position="696"/>
    </location>
</feature>
<evidence type="ECO:0000313" key="5">
    <source>
        <dbReference type="Proteomes" id="UP001151699"/>
    </source>
</evidence>
<feature type="compositionally biased region" description="Pro residues" evidence="2">
    <location>
        <begin position="493"/>
        <end position="502"/>
    </location>
</feature>
<evidence type="ECO:0000256" key="2">
    <source>
        <dbReference type="SAM" id="MobiDB-lite"/>
    </source>
</evidence>
<dbReference type="GO" id="GO:0031106">
    <property type="term" value="P:septin ring organization"/>
    <property type="evidence" value="ECO:0007669"/>
    <property type="project" value="TreeGrafter"/>
</dbReference>
<dbReference type="CDD" id="cd01263">
    <property type="entry name" value="PH_anillin"/>
    <property type="match status" value="1"/>
</dbReference>
<feature type="region of interest" description="Disordered" evidence="2">
    <location>
        <begin position="615"/>
        <end position="654"/>
    </location>
</feature>
<feature type="domain" description="PH" evidence="3">
    <location>
        <begin position="1023"/>
        <end position="1147"/>
    </location>
</feature>
<keyword evidence="1" id="KW-0175">Coiled coil</keyword>
<feature type="region of interest" description="Disordered" evidence="2">
    <location>
        <begin position="745"/>
        <end position="773"/>
    </location>
</feature>
<dbReference type="InterPro" id="IPR051364">
    <property type="entry name" value="Cytokinesis/Rho-signaling"/>
</dbReference>
<feature type="compositionally biased region" description="Acidic residues" evidence="2">
    <location>
        <begin position="587"/>
        <end position="596"/>
    </location>
</feature>
<evidence type="ECO:0000256" key="1">
    <source>
        <dbReference type="ARBA" id="ARBA00023054"/>
    </source>
</evidence>
<keyword evidence="5" id="KW-1185">Reference proteome</keyword>
<organism evidence="4 5">
    <name type="scientific">Pseudolycoriella hygida</name>
    <dbReference type="NCBI Taxonomy" id="35572"/>
    <lineage>
        <taxon>Eukaryota</taxon>
        <taxon>Metazoa</taxon>
        <taxon>Ecdysozoa</taxon>
        <taxon>Arthropoda</taxon>
        <taxon>Hexapoda</taxon>
        <taxon>Insecta</taxon>
        <taxon>Pterygota</taxon>
        <taxon>Neoptera</taxon>
        <taxon>Endopterygota</taxon>
        <taxon>Diptera</taxon>
        <taxon>Nematocera</taxon>
        <taxon>Sciaroidea</taxon>
        <taxon>Sciaridae</taxon>
        <taxon>Pseudolycoriella</taxon>
    </lineage>
</organism>
<dbReference type="GO" id="GO:0005826">
    <property type="term" value="C:actomyosin contractile ring"/>
    <property type="evidence" value="ECO:0007669"/>
    <property type="project" value="TreeGrafter"/>
</dbReference>
<dbReference type="OrthoDB" id="5915976at2759"/>
<dbReference type="InterPro" id="IPR012966">
    <property type="entry name" value="AHD"/>
</dbReference>
<evidence type="ECO:0000313" key="4">
    <source>
        <dbReference type="EMBL" id="KAJ6649350.1"/>
    </source>
</evidence>
<dbReference type="InterPro" id="IPR001849">
    <property type="entry name" value="PH_domain"/>
</dbReference>
<dbReference type="EMBL" id="WJQU01000001">
    <property type="protein sequence ID" value="KAJ6649350.1"/>
    <property type="molecule type" value="Genomic_DNA"/>
</dbReference>